<feature type="domain" description="Bacterial bifunctional deaminase-reductase C-terminal" evidence="1">
    <location>
        <begin position="2"/>
        <end position="186"/>
    </location>
</feature>
<gene>
    <name evidence="2" type="ORF">KDL28_13970</name>
</gene>
<dbReference type="EMBL" id="JAGSOV010000033">
    <property type="protein sequence ID" value="MCO1656162.1"/>
    <property type="molecule type" value="Genomic_DNA"/>
</dbReference>
<reference evidence="2" key="1">
    <citation type="submission" date="2021-04" db="EMBL/GenBank/DDBJ databases">
        <title>Pseudonocardia sp. nov., isolated from sandy soil of mangrove forest.</title>
        <authorList>
            <person name="Zan Z."/>
            <person name="Huang R."/>
            <person name="Liu W."/>
        </authorList>
    </citation>
    <scope>NUCLEOTIDE SEQUENCE</scope>
    <source>
        <strain evidence="2">S2-4</strain>
    </source>
</reference>
<protein>
    <submittedName>
        <fullName evidence="2">Dihydrofolate reductase</fullName>
    </submittedName>
</protein>
<comment type="caution">
    <text evidence="2">The sequence shown here is derived from an EMBL/GenBank/DDBJ whole genome shotgun (WGS) entry which is preliminary data.</text>
</comment>
<proteinExistence type="predicted"/>
<dbReference type="SUPFAM" id="SSF53597">
    <property type="entry name" value="Dihydrofolate reductase-like"/>
    <property type="match status" value="1"/>
</dbReference>
<evidence type="ECO:0000259" key="1">
    <source>
        <dbReference type="Pfam" id="PF01872"/>
    </source>
</evidence>
<dbReference type="InterPro" id="IPR050765">
    <property type="entry name" value="Riboflavin_Biosynth_HTPR"/>
</dbReference>
<accession>A0ABT0ZZI4</accession>
<keyword evidence="3" id="KW-1185">Reference proteome</keyword>
<dbReference type="InterPro" id="IPR024072">
    <property type="entry name" value="DHFR-like_dom_sf"/>
</dbReference>
<dbReference type="PANTHER" id="PTHR38011:SF2">
    <property type="entry name" value="BIFUNCTIONAL DEAMINASE-REDUCTASE DOMAIN PROTEIN"/>
    <property type="match status" value="1"/>
</dbReference>
<dbReference type="Proteomes" id="UP001165283">
    <property type="component" value="Unassembled WGS sequence"/>
</dbReference>
<dbReference type="Pfam" id="PF01872">
    <property type="entry name" value="RibD_C"/>
    <property type="match status" value="1"/>
</dbReference>
<sequence length="208" mass="21441">MRKLVVTAFATLDGVVQSPGGPDEDRDGGFAHGGWAVPGIDEQVLAVMGELTGRAGALLLGRRTYDIFAATWPLAGADDPLGARMNELPKHVVSRTPRVLTWTNATQLDGGVAEAVAELKGEPGGEIQVHGSGALVQALLTHDLVDELHLLVFPVLLGTGKRLFGGGTVPVGLRLVSATTTATGVVIAAYARGGGVEYGAMGPETGNW</sequence>
<dbReference type="PANTHER" id="PTHR38011">
    <property type="entry name" value="DIHYDROFOLATE REDUCTASE FAMILY PROTEIN (AFU_ORTHOLOGUE AFUA_8G06820)"/>
    <property type="match status" value="1"/>
</dbReference>
<dbReference type="InterPro" id="IPR002734">
    <property type="entry name" value="RibDG_C"/>
</dbReference>
<evidence type="ECO:0000313" key="3">
    <source>
        <dbReference type="Proteomes" id="UP001165283"/>
    </source>
</evidence>
<evidence type="ECO:0000313" key="2">
    <source>
        <dbReference type="EMBL" id="MCO1656162.1"/>
    </source>
</evidence>
<dbReference type="Gene3D" id="3.40.430.10">
    <property type="entry name" value="Dihydrofolate Reductase, subunit A"/>
    <property type="match status" value="1"/>
</dbReference>
<organism evidence="2 3">
    <name type="scientific">Pseudonocardia humida</name>
    <dbReference type="NCBI Taxonomy" id="2800819"/>
    <lineage>
        <taxon>Bacteria</taxon>
        <taxon>Bacillati</taxon>
        <taxon>Actinomycetota</taxon>
        <taxon>Actinomycetes</taxon>
        <taxon>Pseudonocardiales</taxon>
        <taxon>Pseudonocardiaceae</taxon>
        <taxon>Pseudonocardia</taxon>
    </lineage>
</organism>
<name>A0ABT0ZZI4_9PSEU</name>
<dbReference type="RefSeq" id="WP_252438628.1">
    <property type="nucleotide sequence ID" value="NZ_JAGSOV010000033.1"/>
</dbReference>